<comment type="caution">
    <text evidence="1">The sequence shown here is derived from an EMBL/GenBank/DDBJ whole genome shotgun (WGS) entry which is preliminary data.</text>
</comment>
<reference evidence="1 2" key="1">
    <citation type="submission" date="2018-12" db="EMBL/GenBank/DDBJ databases">
        <title>Draft Genome Sequence of Chryseobacterium arthrosphaerae strain ED882-96 Isolated from the Blood of a Patient with Liver Cirrhosis in Taiwan.</title>
        <authorList>
            <person name="Lin J.-N."/>
            <person name="Lai C.-H."/>
            <person name="Yang C.-H."/>
            <person name="Huang Y.-H."/>
        </authorList>
    </citation>
    <scope>NUCLEOTIDE SEQUENCE [LARGE SCALE GENOMIC DNA]</scope>
    <source>
        <strain evidence="1 2">ED882-96</strain>
    </source>
</reference>
<proteinExistence type="predicted"/>
<gene>
    <name evidence="1" type="ORF">EJ377_20440</name>
</gene>
<protein>
    <submittedName>
        <fullName evidence="1">Uncharacterized protein</fullName>
    </submittedName>
</protein>
<evidence type="ECO:0000313" key="2">
    <source>
        <dbReference type="Proteomes" id="UP000276953"/>
    </source>
</evidence>
<accession>A0A3S0NLG4</accession>
<name>A0A3S0NLG4_9FLAO</name>
<evidence type="ECO:0000313" key="1">
    <source>
        <dbReference type="EMBL" id="RTZ46531.1"/>
    </source>
</evidence>
<dbReference type="Proteomes" id="UP000276953">
    <property type="component" value="Unassembled WGS sequence"/>
</dbReference>
<dbReference type="AlphaFoldDB" id="A0A3S0NLG4"/>
<organism evidence="1 2">
    <name type="scientific">Chryseobacterium arthrosphaerae</name>
    <dbReference type="NCBI Taxonomy" id="651561"/>
    <lineage>
        <taxon>Bacteria</taxon>
        <taxon>Pseudomonadati</taxon>
        <taxon>Bacteroidota</taxon>
        <taxon>Flavobacteriia</taxon>
        <taxon>Flavobacteriales</taxon>
        <taxon>Weeksellaceae</taxon>
        <taxon>Chryseobacterium group</taxon>
        <taxon>Chryseobacterium</taxon>
    </lineage>
</organism>
<sequence length="75" mass="8741">MACRIFKSKENEKELLKQLKSDYEALEIKPSSDLWDRIEQEARKVLLYAWKTFSVVEVCCGADLAFFGKYAALFQ</sequence>
<dbReference type="EMBL" id="RYFC01000003">
    <property type="protein sequence ID" value="RTZ46531.1"/>
    <property type="molecule type" value="Genomic_DNA"/>
</dbReference>